<feature type="compositionally biased region" description="Polar residues" evidence="1">
    <location>
        <begin position="129"/>
        <end position="156"/>
    </location>
</feature>
<accession>A0A8J5D1Y1</accession>
<keyword evidence="3" id="KW-1185">Reference proteome</keyword>
<protein>
    <submittedName>
        <fullName evidence="2">Uncharacterized protein</fullName>
    </submittedName>
</protein>
<evidence type="ECO:0000256" key="1">
    <source>
        <dbReference type="SAM" id="MobiDB-lite"/>
    </source>
</evidence>
<feature type="region of interest" description="Disordered" evidence="1">
    <location>
        <begin position="113"/>
        <end position="187"/>
    </location>
</feature>
<dbReference type="EMBL" id="JACEEZ010004170">
    <property type="protein sequence ID" value="KAG0726602.1"/>
    <property type="molecule type" value="Genomic_DNA"/>
</dbReference>
<reference evidence="2" key="1">
    <citation type="submission" date="2020-07" db="EMBL/GenBank/DDBJ databases">
        <title>The High-quality genome of the commercially important snow crab, Chionoecetes opilio.</title>
        <authorList>
            <person name="Jeong J.-H."/>
            <person name="Ryu S."/>
        </authorList>
    </citation>
    <scope>NUCLEOTIDE SEQUENCE</scope>
    <source>
        <strain evidence="2">MADBK_172401_WGS</strain>
        <tissue evidence="2">Digestive gland</tissue>
    </source>
</reference>
<gene>
    <name evidence="2" type="ORF">GWK47_004258</name>
</gene>
<organism evidence="2 3">
    <name type="scientific">Chionoecetes opilio</name>
    <name type="common">Atlantic snow crab</name>
    <name type="synonym">Cancer opilio</name>
    <dbReference type="NCBI Taxonomy" id="41210"/>
    <lineage>
        <taxon>Eukaryota</taxon>
        <taxon>Metazoa</taxon>
        <taxon>Ecdysozoa</taxon>
        <taxon>Arthropoda</taxon>
        <taxon>Crustacea</taxon>
        <taxon>Multicrustacea</taxon>
        <taxon>Malacostraca</taxon>
        <taxon>Eumalacostraca</taxon>
        <taxon>Eucarida</taxon>
        <taxon>Decapoda</taxon>
        <taxon>Pleocyemata</taxon>
        <taxon>Brachyura</taxon>
        <taxon>Eubrachyura</taxon>
        <taxon>Majoidea</taxon>
        <taxon>Majidae</taxon>
        <taxon>Chionoecetes</taxon>
    </lineage>
</organism>
<name>A0A8J5D1Y1_CHIOP</name>
<dbReference type="AlphaFoldDB" id="A0A8J5D1Y1"/>
<evidence type="ECO:0000313" key="2">
    <source>
        <dbReference type="EMBL" id="KAG0726602.1"/>
    </source>
</evidence>
<proteinExistence type="predicted"/>
<dbReference type="Proteomes" id="UP000770661">
    <property type="component" value="Unassembled WGS sequence"/>
</dbReference>
<sequence length="187" mass="19958">MQVPKVVAPHSRGTTALPWAYSDIFFLLVRSKSASWIGSALRCPHQHAGLSGRRAWPSWGCCGQTTHATDAKNCFIACKKWPTARLPQGGKGHPPEDPSARLPWAGAAWRPSRKRCRLPQASQGGGNTFQGQRQGTSKHTTSLLLQVAPQPSQDSTDAMGVRAVLPSAAQEASPRSSKPSGVTARAS</sequence>
<comment type="caution">
    <text evidence="2">The sequence shown here is derived from an EMBL/GenBank/DDBJ whole genome shotgun (WGS) entry which is preliminary data.</text>
</comment>
<feature type="compositionally biased region" description="Polar residues" evidence="1">
    <location>
        <begin position="173"/>
        <end position="187"/>
    </location>
</feature>
<evidence type="ECO:0000313" key="3">
    <source>
        <dbReference type="Proteomes" id="UP000770661"/>
    </source>
</evidence>